<dbReference type="PANTHER" id="PTHR14098:SF3">
    <property type="entry name" value="B-CELL LINKER PROTEIN"/>
    <property type="match status" value="1"/>
</dbReference>
<protein>
    <recommendedName>
        <fullName evidence="4">SH2 domain-containing protein</fullName>
    </recommendedName>
</protein>
<dbReference type="Gene3D" id="3.30.505.10">
    <property type="entry name" value="SH2 domain"/>
    <property type="match status" value="1"/>
</dbReference>
<dbReference type="OrthoDB" id="10044490at2759"/>
<dbReference type="InterPro" id="IPR036860">
    <property type="entry name" value="SH2_dom_sf"/>
</dbReference>
<dbReference type="FunFam" id="3.30.505.10:FF:000016">
    <property type="entry name" value="B-cell linker protein isoform 2"/>
    <property type="match status" value="1"/>
</dbReference>
<feature type="compositionally biased region" description="Polar residues" evidence="3">
    <location>
        <begin position="415"/>
        <end position="425"/>
    </location>
</feature>
<dbReference type="InterPro" id="IPR000980">
    <property type="entry name" value="SH2"/>
</dbReference>
<dbReference type="PANTHER" id="PTHR14098">
    <property type="entry name" value="SH2 DOMAIN CONTAINING PROTEIN"/>
    <property type="match status" value="1"/>
</dbReference>
<dbReference type="Pfam" id="PF00536">
    <property type="entry name" value="SAM_1"/>
    <property type="match status" value="1"/>
</dbReference>
<sequence length="547" mass="61702">MDLPTKEQCEGWSPIQVANFLSQYGLQECSATVRKLKIDGHWLLNLSESDLSRFSLMHQPQLQKMVEGIKKNDGSIMNRLKRFQNEQAAFLRKTGINTWNRLKNKPPPKLPTRDYNTDDNVDGEEWSGSEFDSDTYEDPLEDQDDNYEPPPCEQDKRVFIPSQSASFPRGEYVDSFRDRPSQPPRNPVSSPRNPKPPLLPPKKAQPEDDSEDYIEPEEGEDDNYIEPSEKPEPIKQRVMNPPTVNRGVKPVARHPLGPSTESKRSHSPDLYEVPDMEEESPPLGRSSAHLKPREQCSPPRASPRLHVRKSPAPEPVEDEDDDEYEVCDQHECENAKSEESSLSSQAPIPLPRALNKPSLPAKPSVILPKKLEAQPMAIRRNVQSATPSSIDSTRPRSPLPPRLSSPKPPMDRGNTPRNGPSSRPSTAEEEAGVYKKPWYASTCDRRSAEEAVTRSGKEGAYLVRKSSGQDPSQPYTLVVFYKGRVYNIPVRHIQASCQYALGREKTGEERFSSISNIIENHQKKPLVLIDSQNNTKDSTKLLHAVRT</sequence>
<dbReference type="SUPFAM" id="SSF55550">
    <property type="entry name" value="SH2 domain"/>
    <property type="match status" value="1"/>
</dbReference>
<feature type="compositionally biased region" description="Basic and acidic residues" evidence="3">
    <location>
        <begin position="171"/>
        <end position="180"/>
    </location>
</feature>
<dbReference type="SUPFAM" id="SSF47769">
    <property type="entry name" value="SAM/Pointed domain"/>
    <property type="match status" value="1"/>
</dbReference>
<dbReference type="GO" id="GO:0007169">
    <property type="term" value="P:cell surface receptor protein tyrosine kinase signaling pathway"/>
    <property type="evidence" value="ECO:0007669"/>
    <property type="project" value="TreeGrafter"/>
</dbReference>
<reference evidence="5" key="1">
    <citation type="submission" date="2021-01" db="EMBL/GenBank/DDBJ databases">
        <authorList>
            <person name="Zahm M."/>
            <person name="Roques C."/>
            <person name="Cabau C."/>
            <person name="Klopp C."/>
            <person name="Donnadieu C."/>
            <person name="Jouanno E."/>
            <person name="Lampietro C."/>
            <person name="Louis A."/>
            <person name="Herpin A."/>
            <person name="Echchiki A."/>
            <person name="Berthelot C."/>
            <person name="Parey E."/>
            <person name="Roest-Crollius H."/>
            <person name="Braasch I."/>
            <person name="Postlethwait J."/>
            <person name="Bobe J."/>
            <person name="Montfort J."/>
            <person name="Bouchez O."/>
            <person name="Begum T."/>
            <person name="Mejri S."/>
            <person name="Adams A."/>
            <person name="Chen W.-J."/>
            <person name="Guiguen Y."/>
        </authorList>
    </citation>
    <scope>NUCLEOTIDE SEQUENCE</scope>
    <source>
        <tissue evidence="5">Blood</tissue>
    </source>
</reference>
<feature type="compositionally biased region" description="Acidic residues" evidence="3">
    <location>
        <begin position="117"/>
        <end position="147"/>
    </location>
</feature>
<evidence type="ECO:0000256" key="3">
    <source>
        <dbReference type="SAM" id="MobiDB-lite"/>
    </source>
</evidence>
<name>A0A8T3DEE4_9TELE</name>
<evidence type="ECO:0000313" key="6">
    <source>
        <dbReference type="Proteomes" id="UP000829720"/>
    </source>
</evidence>
<feature type="compositionally biased region" description="Acidic residues" evidence="3">
    <location>
        <begin position="315"/>
        <end position="326"/>
    </location>
</feature>
<evidence type="ECO:0000256" key="1">
    <source>
        <dbReference type="ARBA" id="ARBA00022999"/>
    </source>
</evidence>
<dbReference type="Gene3D" id="1.10.150.50">
    <property type="entry name" value="Transcription Factor, Ets-1"/>
    <property type="match status" value="1"/>
</dbReference>
<feature type="compositionally biased region" description="Basic and acidic residues" evidence="3">
    <location>
        <begin position="327"/>
        <end position="339"/>
    </location>
</feature>
<comment type="caution">
    <text evidence="5">The sequence shown here is derived from an EMBL/GenBank/DDBJ whole genome shotgun (WGS) entry which is preliminary data.</text>
</comment>
<keyword evidence="1 2" id="KW-0727">SH2 domain</keyword>
<dbReference type="InterPro" id="IPR051751">
    <property type="entry name" value="Immunoreceptor_sig_adapters"/>
</dbReference>
<feature type="compositionally biased region" description="Acidic residues" evidence="3">
    <location>
        <begin position="207"/>
        <end position="224"/>
    </location>
</feature>
<evidence type="ECO:0000259" key="4">
    <source>
        <dbReference type="PROSITE" id="PS50001"/>
    </source>
</evidence>
<evidence type="ECO:0000313" key="5">
    <source>
        <dbReference type="EMBL" id="KAI1894572.1"/>
    </source>
</evidence>
<organism evidence="5 6">
    <name type="scientific">Albula goreensis</name>
    <dbReference type="NCBI Taxonomy" id="1534307"/>
    <lineage>
        <taxon>Eukaryota</taxon>
        <taxon>Metazoa</taxon>
        <taxon>Chordata</taxon>
        <taxon>Craniata</taxon>
        <taxon>Vertebrata</taxon>
        <taxon>Euteleostomi</taxon>
        <taxon>Actinopterygii</taxon>
        <taxon>Neopterygii</taxon>
        <taxon>Teleostei</taxon>
        <taxon>Albuliformes</taxon>
        <taxon>Albulidae</taxon>
        <taxon>Albula</taxon>
    </lineage>
</organism>
<gene>
    <name evidence="5" type="ORF">AGOR_G00117160</name>
</gene>
<proteinExistence type="predicted"/>
<feature type="compositionally biased region" description="Pro residues" evidence="3">
    <location>
        <begin position="397"/>
        <end position="408"/>
    </location>
</feature>
<dbReference type="Pfam" id="PF00017">
    <property type="entry name" value="SH2"/>
    <property type="match status" value="1"/>
</dbReference>
<dbReference type="GO" id="GO:0005737">
    <property type="term" value="C:cytoplasm"/>
    <property type="evidence" value="ECO:0007669"/>
    <property type="project" value="UniProtKB-ARBA"/>
</dbReference>
<dbReference type="InterPro" id="IPR001660">
    <property type="entry name" value="SAM"/>
</dbReference>
<dbReference type="InterPro" id="IPR013761">
    <property type="entry name" value="SAM/pointed_sf"/>
</dbReference>
<keyword evidence="6" id="KW-1185">Reference proteome</keyword>
<dbReference type="Proteomes" id="UP000829720">
    <property type="component" value="Unassembled WGS sequence"/>
</dbReference>
<feature type="domain" description="SH2" evidence="4">
    <location>
        <begin position="438"/>
        <end position="545"/>
    </location>
</feature>
<accession>A0A8T3DEE4</accession>
<dbReference type="AlphaFoldDB" id="A0A8T3DEE4"/>
<dbReference type="PROSITE" id="PS50001">
    <property type="entry name" value="SH2"/>
    <property type="match status" value="1"/>
</dbReference>
<feature type="compositionally biased region" description="Polar residues" evidence="3">
    <location>
        <begin position="381"/>
        <end position="392"/>
    </location>
</feature>
<dbReference type="EMBL" id="JAERUA010000010">
    <property type="protein sequence ID" value="KAI1894572.1"/>
    <property type="molecule type" value="Genomic_DNA"/>
</dbReference>
<dbReference type="GO" id="GO:0035556">
    <property type="term" value="P:intracellular signal transduction"/>
    <property type="evidence" value="ECO:0007669"/>
    <property type="project" value="TreeGrafter"/>
</dbReference>
<dbReference type="SMART" id="SM00252">
    <property type="entry name" value="SH2"/>
    <property type="match status" value="1"/>
</dbReference>
<feature type="region of interest" description="Disordered" evidence="3">
    <location>
        <begin position="99"/>
        <end position="433"/>
    </location>
</feature>
<evidence type="ECO:0000256" key="2">
    <source>
        <dbReference type="PROSITE-ProRule" id="PRU00191"/>
    </source>
</evidence>